<keyword evidence="1" id="KW-0472">Membrane</keyword>
<dbReference type="Proteomes" id="UP000199663">
    <property type="component" value="Unassembled WGS sequence"/>
</dbReference>
<sequence>MKPILIFTLKVLSFSLVIAGIVYSLQNFIMPELIHESVWKVLSFFALLVWASGLFVQYLMKLSKENSSNILLGATVIRFIASAGFVAILLVLGVENKILFVANFFAIYFLFLLFDIYSLMANLRPHSK</sequence>
<proteinExistence type="predicted"/>
<feature type="transmembrane region" description="Helical" evidence="1">
    <location>
        <begin position="98"/>
        <end position="120"/>
    </location>
</feature>
<protein>
    <recommendedName>
        <fullName evidence="4">ATP synthase protein I</fullName>
    </recommendedName>
</protein>
<evidence type="ECO:0000313" key="2">
    <source>
        <dbReference type="EMBL" id="SDY68124.1"/>
    </source>
</evidence>
<organism evidence="2 3">
    <name type="scientific">Rhodonellum ikkaensis</name>
    <dbReference type="NCBI Taxonomy" id="336829"/>
    <lineage>
        <taxon>Bacteria</taxon>
        <taxon>Pseudomonadati</taxon>
        <taxon>Bacteroidota</taxon>
        <taxon>Cytophagia</taxon>
        <taxon>Cytophagales</taxon>
        <taxon>Cytophagaceae</taxon>
        <taxon>Rhodonellum</taxon>
    </lineage>
</organism>
<accession>A0A1H3LVS7</accession>
<reference evidence="2 3" key="1">
    <citation type="submission" date="2016-10" db="EMBL/GenBank/DDBJ databases">
        <authorList>
            <person name="Varghese N."/>
            <person name="Submissions S."/>
        </authorList>
    </citation>
    <scope>NUCLEOTIDE SEQUENCE [LARGE SCALE GENOMIC DNA]</scope>
    <source>
        <strain evidence="2 3">DSM 17997</strain>
    </source>
</reference>
<gene>
    <name evidence="2" type="ORF">SAMN05444412_102215</name>
</gene>
<dbReference type="RefSeq" id="WP_019596617.1">
    <property type="nucleotide sequence ID" value="NZ_FNQC01000002.1"/>
</dbReference>
<feature type="transmembrane region" description="Helical" evidence="1">
    <location>
        <begin position="70"/>
        <end position="92"/>
    </location>
</feature>
<evidence type="ECO:0000313" key="3">
    <source>
        <dbReference type="Proteomes" id="UP000199663"/>
    </source>
</evidence>
<name>A0A1H3LVS7_9BACT</name>
<feature type="transmembrane region" description="Helical" evidence="1">
    <location>
        <begin position="37"/>
        <end position="58"/>
    </location>
</feature>
<feature type="transmembrane region" description="Helical" evidence="1">
    <location>
        <begin position="7"/>
        <end position="25"/>
    </location>
</feature>
<evidence type="ECO:0008006" key="4">
    <source>
        <dbReference type="Google" id="ProtNLM"/>
    </source>
</evidence>
<dbReference type="EMBL" id="FNQC01000002">
    <property type="protein sequence ID" value="SDY68124.1"/>
    <property type="molecule type" value="Genomic_DNA"/>
</dbReference>
<keyword evidence="1" id="KW-1133">Transmembrane helix</keyword>
<comment type="caution">
    <text evidence="2">The sequence shown here is derived from an EMBL/GenBank/DDBJ whole genome shotgun (WGS) entry which is preliminary data.</text>
</comment>
<evidence type="ECO:0000256" key="1">
    <source>
        <dbReference type="SAM" id="Phobius"/>
    </source>
</evidence>
<keyword evidence="3" id="KW-1185">Reference proteome</keyword>
<keyword evidence="1" id="KW-0812">Transmembrane</keyword>